<protein>
    <submittedName>
        <fullName evidence="1">Uncharacterized protein</fullName>
    </submittedName>
</protein>
<name>A0ACB0KXX4_TRIPR</name>
<evidence type="ECO:0000313" key="2">
    <source>
        <dbReference type="Proteomes" id="UP001177021"/>
    </source>
</evidence>
<dbReference type="Proteomes" id="UP001177021">
    <property type="component" value="Unassembled WGS sequence"/>
</dbReference>
<organism evidence="1 2">
    <name type="scientific">Trifolium pratense</name>
    <name type="common">Red clover</name>
    <dbReference type="NCBI Taxonomy" id="57577"/>
    <lineage>
        <taxon>Eukaryota</taxon>
        <taxon>Viridiplantae</taxon>
        <taxon>Streptophyta</taxon>
        <taxon>Embryophyta</taxon>
        <taxon>Tracheophyta</taxon>
        <taxon>Spermatophyta</taxon>
        <taxon>Magnoliopsida</taxon>
        <taxon>eudicotyledons</taxon>
        <taxon>Gunneridae</taxon>
        <taxon>Pentapetalae</taxon>
        <taxon>rosids</taxon>
        <taxon>fabids</taxon>
        <taxon>Fabales</taxon>
        <taxon>Fabaceae</taxon>
        <taxon>Papilionoideae</taxon>
        <taxon>50 kb inversion clade</taxon>
        <taxon>NPAAA clade</taxon>
        <taxon>Hologalegina</taxon>
        <taxon>IRL clade</taxon>
        <taxon>Trifolieae</taxon>
        <taxon>Trifolium</taxon>
    </lineage>
</organism>
<gene>
    <name evidence="1" type="ORF">MILVUS5_LOCUS27632</name>
</gene>
<evidence type="ECO:0000313" key="1">
    <source>
        <dbReference type="EMBL" id="CAJ2662008.1"/>
    </source>
</evidence>
<proteinExistence type="predicted"/>
<sequence length="193" mass="22191">MIQGIFYLGPIANDPLHPTQWKLNQTNGGNEELHDPTTAQVSYASPPLFHDQRRQWRRSIPQATNTTVSISLEIKRHQYNIKVVQDRYPCFLRQPPKLSFVADLFEGRRRYKVMMVGFQSSQLTLLLRHSLDWSCFLGRRFVGSVSLFFRAGAFGGCSIPSLTWIGLWWCLFCFSDSCTDLLRSADSKFASLH</sequence>
<comment type="caution">
    <text evidence="1">The sequence shown here is derived from an EMBL/GenBank/DDBJ whole genome shotgun (WGS) entry which is preliminary data.</text>
</comment>
<keyword evidence="2" id="KW-1185">Reference proteome</keyword>
<accession>A0ACB0KXX4</accession>
<dbReference type="EMBL" id="CASHSV030000409">
    <property type="protein sequence ID" value="CAJ2662008.1"/>
    <property type="molecule type" value="Genomic_DNA"/>
</dbReference>
<reference evidence="1" key="1">
    <citation type="submission" date="2023-10" db="EMBL/GenBank/DDBJ databases">
        <authorList>
            <person name="Rodriguez Cubillos JULIANA M."/>
            <person name="De Vega J."/>
        </authorList>
    </citation>
    <scope>NUCLEOTIDE SEQUENCE</scope>
</reference>